<dbReference type="PANTHER" id="PTHR35116:SF8">
    <property type="entry name" value="HELICASE PROTEIN MOM1-LIKE ISOFORM X1"/>
    <property type="match status" value="1"/>
</dbReference>
<accession>A0A9J5YHE9</accession>
<feature type="region of interest" description="Disordered" evidence="1">
    <location>
        <begin position="379"/>
        <end position="430"/>
    </location>
</feature>
<dbReference type="Proteomes" id="UP000824120">
    <property type="component" value="Chromosome 6"/>
</dbReference>
<evidence type="ECO:0000256" key="1">
    <source>
        <dbReference type="SAM" id="MobiDB-lite"/>
    </source>
</evidence>
<organism evidence="2 3">
    <name type="scientific">Solanum commersonii</name>
    <name type="common">Commerson's wild potato</name>
    <name type="synonym">Commerson's nightshade</name>
    <dbReference type="NCBI Taxonomy" id="4109"/>
    <lineage>
        <taxon>Eukaryota</taxon>
        <taxon>Viridiplantae</taxon>
        <taxon>Streptophyta</taxon>
        <taxon>Embryophyta</taxon>
        <taxon>Tracheophyta</taxon>
        <taxon>Spermatophyta</taxon>
        <taxon>Magnoliopsida</taxon>
        <taxon>eudicotyledons</taxon>
        <taxon>Gunneridae</taxon>
        <taxon>Pentapetalae</taxon>
        <taxon>asterids</taxon>
        <taxon>lamiids</taxon>
        <taxon>Solanales</taxon>
        <taxon>Solanaceae</taxon>
        <taxon>Solanoideae</taxon>
        <taxon>Solaneae</taxon>
        <taxon>Solanum</taxon>
    </lineage>
</organism>
<name>A0A9J5YHE9_SOLCO</name>
<feature type="compositionally biased region" description="Basic and acidic residues" evidence="1">
    <location>
        <begin position="1"/>
        <end position="25"/>
    </location>
</feature>
<feature type="compositionally biased region" description="Low complexity" evidence="1">
    <location>
        <begin position="26"/>
        <end position="39"/>
    </location>
</feature>
<keyword evidence="3" id="KW-1185">Reference proteome</keyword>
<sequence length="563" mass="60299">MASETRSGRKNKDTESNKSKNKQSDKGSLSSGSGKTDGSSVRRSSRETKQAASSPSSIRKSKRLEKQSPTPPTVKRRAALIKKPNSPSPLRRSDRGKKHTPSSSSRSSYLGIGSDSSSVKKEKKEKSVKELIMESERYNTSRENGAALVGLKRKRMDARSYKALFKMQRKRYTAGWCFGFVYSEFLWVKEGKRISGGIGFQEENNDKLESLKKPSRVDSISSDETDCKLINGDNESHQGVVNELKEHPDEVASARSISSLEASAADASVNDVVELPYSKLKEHPDAVASARSISSLEASAADASVNDVGELPYSKLKEHPDEVASVRSISSLEASAADASVNDVGELPYSKLKEHPDGVASARSISSLEASVADASVNDVGELPHSNRRCCSTEKSDALPAENGSEVSKNGCSVGEISGDSERSPESCSVPENNLHIAGLTCSTSTDGDIILKSGELGTGNCSETHNDTCDLAEVFPPPLGDLEKLGYSGACASCSRQKRESKGLGTSMFEVSSSKPLASKSKGFAFWVELVAPGLPSAGYLSYVVCELWHRSGVFTLCALKG</sequence>
<dbReference type="InterPro" id="IPR039322">
    <property type="entry name" value="MOM1"/>
</dbReference>
<dbReference type="AlphaFoldDB" id="A0A9J5YHE9"/>
<protein>
    <submittedName>
        <fullName evidence="2">Uncharacterized protein</fullName>
    </submittedName>
</protein>
<dbReference type="OrthoDB" id="1751028at2759"/>
<dbReference type="EMBL" id="JACXVP010000006">
    <property type="protein sequence ID" value="KAG5599072.1"/>
    <property type="molecule type" value="Genomic_DNA"/>
</dbReference>
<dbReference type="PANTHER" id="PTHR35116">
    <property type="entry name" value="HELICASE PROTEIN MOM1"/>
    <property type="match status" value="1"/>
</dbReference>
<feature type="compositionally biased region" description="Low complexity" evidence="1">
    <location>
        <begin position="102"/>
        <end position="117"/>
    </location>
</feature>
<evidence type="ECO:0000313" key="3">
    <source>
        <dbReference type="Proteomes" id="UP000824120"/>
    </source>
</evidence>
<comment type="caution">
    <text evidence="2">The sequence shown here is derived from an EMBL/GenBank/DDBJ whole genome shotgun (WGS) entry which is preliminary data.</text>
</comment>
<dbReference type="GO" id="GO:0031507">
    <property type="term" value="P:heterochromatin formation"/>
    <property type="evidence" value="ECO:0007669"/>
    <property type="project" value="InterPro"/>
</dbReference>
<gene>
    <name evidence="2" type="ORF">H5410_030442</name>
</gene>
<reference evidence="2 3" key="1">
    <citation type="submission" date="2020-09" db="EMBL/GenBank/DDBJ databases">
        <title>De no assembly of potato wild relative species, Solanum commersonii.</title>
        <authorList>
            <person name="Cho K."/>
        </authorList>
    </citation>
    <scope>NUCLEOTIDE SEQUENCE [LARGE SCALE GENOMIC DNA]</scope>
    <source>
        <strain evidence="2">LZ3.2</strain>
        <tissue evidence="2">Leaf</tissue>
    </source>
</reference>
<feature type="compositionally biased region" description="Basic and acidic residues" evidence="1">
    <location>
        <begin position="118"/>
        <end position="127"/>
    </location>
</feature>
<feature type="region of interest" description="Disordered" evidence="1">
    <location>
        <begin position="1"/>
        <end position="127"/>
    </location>
</feature>
<evidence type="ECO:0000313" key="2">
    <source>
        <dbReference type="EMBL" id="KAG5599072.1"/>
    </source>
</evidence>
<proteinExistence type="predicted"/>